<proteinExistence type="predicted"/>
<evidence type="ECO:0000256" key="2">
    <source>
        <dbReference type="ARBA" id="ARBA00022679"/>
    </source>
</evidence>
<sequence>MVNYVNVHAYHLSFKDQAFRNILNRSDIVFCDGFGVKLGAKMLGLRLGERMTPPDWIDELFAMCENEKVSIYFLGDEDYVVKRFTEMVGEKFPNLRIAGYNNGFFSKSSDENNRVINDINASGAEILITGMGMPLQEKWAFEHREQLRPKVVIGAGALFRWYAKIEKRGPRIVTDNGFEWLWRLFVQPKKVWKRYIIELPYFFMVVLKYKFTGK</sequence>
<dbReference type="CDD" id="cd06533">
    <property type="entry name" value="Glyco_transf_WecG_TagA"/>
    <property type="match status" value="1"/>
</dbReference>
<gene>
    <name evidence="3" type="ORF">OI18_11090</name>
</gene>
<accession>A0A0C1IKH9</accession>
<evidence type="ECO:0000313" key="3">
    <source>
        <dbReference type="EMBL" id="KIC94685.1"/>
    </source>
</evidence>
<organism evidence="3 4">
    <name type="scientific">Flavihumibacter solisilvae</name>
    <dbReference type="NCBI Taxonomy" id="1349421"/>
    <lineage>
        <taxon>Bacteria</taxon>
        <taxon>Pseudomonadati</taxon>
        <taxon>Bacteroidota</taxon>
        <taxon>Chitinophagia</taxon>
        <taxon>Chitinophagales</taxon>
        <taxon>Chitinophagaceae</taxon>
        <taxon>Flavihumibacter</taxon>
    </lineage>
</organism>
<dbReference type="EMBL" id="JSVC01000011">
    <property type="protein sequence ID" value="KIC94685.1"/>
    <property type="molecule type" value="Genomic_DNA"/>
</dbReference>
<evidence type="ECO:0008006" key="5">
    <source>
        <dbReference type="Google" id="ProtNLM"/>
    </source>
</evidence>
<dbReference type="STRING" id="1349421.OI18_11090"/>
<dbReference type="Proteomes" id="UP000031408">
    <property type="component" value="Unassembled WGS sequence"/>
</dbReference>
<evidence type="ECO:0000256" key="1">
    <source>
        <dbReference type="ARBA" id="ARBA00022676"/>
    </source>
</evidence>
<reference evidence="3 4" key="1">
    <citation type="submission" date="2014-11" db="EMBL/GenBank/DDBJ databases">
        <title>Genome sequence of Flavihumibacter solisilvae 3-3.</title>
        <authorList>
            <person name="Zhou G."/>
            <person name="Li M."/>
            <person name="Wang G."/>
        </authorList>
    </citation>
    <scope>NUCLEOTIDE SEQUENCE [LARGE SCALE GENOMIC DNA]</scope>
    <source>
        <strain evidence="3 4">3-3</strain>
    </source>
</reference>
<dbReference type="PANTHER" id="PTHR34136">
    <property type="match status" value="1"/>
</dbReference>
<keyword evidence="4" id="KW-1185">Reference proteome</keyword>
<dbReference type="Pfam" id="PF03808">
    <property type="entry name" value="Glyco_tran_WecG"/>
    <property type="match status" value="1"/>
</dbReference>
<dbReference type="NCBIfam" id="TIGR00696">
    <property type="entry name" value="wecG_tagA_cpsF"/>
    <property type="match status" value="1"/>
</dbReference>
<comment type="caution">
    <text evidence="3">The sequence shown here is derived from an EMBL/GenBank/DDBJ whole genome shotgun (WGS) entry which is preliminary data.</text>
</comment>
<dbReference type="PANTHER" id="PTHR34136:SF1">
    <property type="entry name" value="UDP-N-ACETYL-D-MANNOSAMINURONIC ACID TRANSFERASE"/>
    <property type="match status" value="1"/>
</dbReference>
<dbReference type="GO" id="GO:0016758">
    <property type="term" value="F:hexosyltransferase activity"/>
    <property type="evidence" value="ECO:0007669"/>
    <property type="project" value="TreeGrafter"/>
</dbReference>
<name>A0A0C1IKH9_9BACT</name>
<dbReference type="AlphaFoldDB" id="A0A0C1IKH9"/>
<protein>
    <recommendedName>
        <fullName evidence="5">Glycosyl transferase</fullName>
    </recommendedName>
</protein>
<keyword evidence="2" id="KW-0808">Transferase</keyword>
<dbReference type="InterPro" id="IPR004629">
    <property type="entry name" value="WecG_TagA_CpsF"/>
</dbReference>
<keyword evidence="1" id="KW-0328">Glycosyltransferase</keyword>
<evidence type="ECO:0000313" key="4">
    <source>
        <dbReference type="Proteomes" id="UP000031408"/>
    </source>
</evidence>